<keyword evidence="3" id="KW-1185">Reference proteome</keyword>
<reference evidence="2 3" key="1">
    <citation type="submission" date="2020-07" db="EMBL/GenBank/DDBJ databases">
        <title>Sequencing the genomes of 1000 actinobacteria strains.</title>
        <authorList>
            <person name="Klenk H.-P."/>
        </authorList>
    </citation>
    <scope>NUCLEOTIDE SEQUENCE [LARGE SCALE GENOMIC DNA]</scope>
    <source>
        <strain evidence="2 3">DSM 22083</strain>
    </source>
</reference>
<evidence type="ECO:0000313" key="3">
    <source>
        <dbReference type="Proteomes" id="UP000569914"/>
    </source>
</evidence>
<protein>
    <submittedName>
        <fullName evidence="2">Putative aldouronate transport system substrate-binding protein</fullName>
    </submittedName>
</protein>
<comment type="caution">
    <text evidence="2">The sequence shown here is derived from an EMBL/GenBank/DDBJ whole genome shotgun (WGS) entry which is preliminary data.</text>
</comment>
<gene>
    <name evidence="2" type="ORF">BKA15_006901</name>
</gene>
<accession>A0A7Y9LF08</accession>
<dbReference type="AlphaFoldDB" id="A0A7Y9LF08"/>
<feature type="region of interest" description="Disordered" evidence="1">
    <location>
        <begin position="30"/>
        <end position="63"/>
    </location>
</feature>
<evidence type="ECO:0000313" key="2">
    <source>
        <dbReference type="EMBL" id="NYE75572.1"/>
    </source>
</evidence>
<dbReference type="EMBL" id="JACCBU010000001">
    <property type="protein sequence ID" value="NYE75572.1"/>
    <property type="molecule type" value="Genomic_DNA"/>
</dbReference>
<dbReference type="InterPro" id="IPR006311">
    <property type="entry name" value="TAT_signal"/>
</dbReference>
<evidence type="ECO:0000256" key="1">
    <source>
        <dbReference type="SAM" id="MobiDB-lite"/>
    </source>
</evidence>
<dbReference type="SUPFAM" id="SSF53850">
    <property type="entry name" value="Periplasmic binding protein-like II"/>
    <property type="match status" value="1"/>
</dbReference>
<dbReference type="RefSeq" id="WP_179758056.1">
    <property type="nucleotide sequence ID" value="NZ_JACCBU010000001.1"/>
</dbReference>
<dbReference type="Gene3D" id="3.40.190.10">
    <property type="entry name" value="Periplasmic binding protein-like II"/>
    <property type="match status" value="2"/>
</dbReference>
<dbReference type="PROSITE" id="PS51318">
    <property type="entry name" value="TAT"/>
    <property type="match status" value="1"/>
</dbReference>
<dbReference type="Proteomes" id="UP000569914">
    <property type="component" value="Unassembled WGS sequence"/>
</dbReference>
<sequence length="580" mass="62957">MVDLSDLSRRSLLAGAAGVSAGLVAGCTTGGEAPGSGPSSSAAGTGPKVELGPETEGVLYPDPYVGPKATQLKPFADGSTTFRIVVPQDTTVVGDWNNNTYTKWLEEHTGVKVQFDAVLVTNPDGSADLSKINAMIASGDLPDAFMAVGLTRDQIALYGQQGLFQALDQHIETSAPHMRQLLTDLPDVRRTNLAQDGKIYNFGGVNDCFHCRCAGARAFVNQKYLDKVGAKMPESTEEFRQLLLAFKAENPSGKEGFLPFLGGDVTYDPVDQFMMGPFTYNPGPTSGAVYLRLNQGKVEFAANSEGWRNGLRFMRQLFDDGTLTQQTFTVKGEELTKLGNNGLIGVCRAFNWAAWVNMDPGDDALWRDYVPVPPLAGPDGTRIGTWTYGNAPFTNAMAITSACKDPAALVRWADAQMELESTLRAYAGPKDAGWRWAKKGEQGSGGKQAVWAGIPRDKIPVGDGWNQYAIMYRSADFRAGEKVDPSVPNLDKIAELYKEYAQPEDQFLPRLLYTPDVTAQRGDIEANLTSAVSIHLAKFATGQLDVNDDAAWNGYLSQLEQMGLPTYLQLTQQAYDARPQ</sequence>
<feature type="compositionally biased region" description="Low complexity" evidence="1">
    <location>
        <begin position="35"/>
        <end position="47"/>
    </location>
</feature>
<organism evidence="2 3">
    <name type="scientific">Microlunatus parietis</name>
    <dbReference type="NCBI Taxonomy" id="682979"/>
    <lineage>
        <taxon>Bacteria</taxon>
        <taxon>Bacillati</taxon>
        <taxon>Actinomycetota</taxon>
        <taxon>Actinomycetes</taxon>
        <taxon>Propionibacteriales</taxon>
        <taxon>Propionibacteriaceae</taxon>
        <taxon>Microlunatus</taxon>
    </lineage>
</organism>
<name>A0A7Y9LF08_9ACTN</name>
<proteinExistence type="predicted"/>